<evidence type="ECO:0000256" key="9">
    <source>
        <dbReference type="SAM" id="MobiDB-lite"/>
    </source>
</evidence>
<dbReference type="InterPro" id="IPR020841">
    <property type="entry name" value="PKS_Beta-ketoAc_synthase_dom"/>
</dbReference>
<sequence length="2875" mass="316072">MERSGEPVAIIGTSCRFPGDSTTPSKFWELLREPHDLLKPHRRGFDSESWYSENGKHHGRFNVKQAYQLDGENTHSQFDAPFFGISAVEANTMDPQMRLLLETVYEALEAGGQSMERLRGSDTAVYTDTACSSSMVAVHQAVMQLRTGQSHVAVAAGANLILDPADYIGMSNLDMLSPDSRSRMWDANANGYARGEGVAAVVLKLLSAAEADGDHIECIIRETAINQDGRTKGITMSVSPPKRWIGRHRPSSTAQAQLISDCYARAGLDLLDPTQRPQYFEAHGTGTPAGDPIEAEAIKEAFFPIVNNNAAHAPEKLFVGSVKTVIGHSESVAGLAALIKTSLALQNSLIPPNLLLQDINPKVLPFYGNLQIPSTAVPWPRVPDGCPRRASVNSFGFGGANSHAIVESYIPNLTMTGNGQICCIPFVFSAASTVSLAAILANTRRYLMSNTDDVSLRDLALTMYLRRSRHAYGIAIAASSLTELCQKLEKSCYDLTADGGTSTSIRSSTQLSSGHHRKPRILAIFTGQGAQCSRMGAAFIERSVYCRDIVDRLEARLASLPEKDRPSWSLRQELLEAPAARINKASISQPLCTALQIMQVELMRRANVDFSAVVGHSSGEISAAYCAGMITADEAICIAYYRGLISERASHAQPKRGAMIAVATTLPDAQELCEDDDFKDRVCVAAVNSPTGITLSGDSDAVEHLHTIFKDEGKLVRSLQVDQAYHSFHMETCAEEYVRALEALNIEPKLTETSWFSSVDGGTQVGTGYLVRLRSTYWGDNMVQPVMFMQAIDRAWKSCGPFDMAVELGPHPALKRPALETMQELHGQKIPYTGVHARGKDAVEAFADALGLLWAHVAYANLTQYDRYVTGQADYIPVVGLPPYAWDHPKQYWHESRYAKAIRTQPGPSHELLGHLTPDSNDKDMKWRKVLCPDEVPWLKNHAIEGQAIFPAAGYVVLAVEATAAMVKAKGLLVSLIDVRDLDIGKALAFGSADTRMELVVSLNIIHQNDHTITTSFHLHAAPILSDGSLNLLASGSTTATLGDSNPDVLPSTRCLQTGLSNINYEDYYQSLSSLGYDYAEQFRALRGLKRKFGFASGSIQVERSAMLVHPAVLDASFQSMFLANCAPHTGGIWALHVPKTIRLVRVNPSVCAAANGNNTVSVECTQPKDVPGFECDVDIFSMDGDLERCMIQVQGLSCVPLTRPTVADDREMFATVVWDVAVPDGNRVTFDGQPTEHKIQLASLLERLSVFYLKTLCINVPEQHPSRQTDPYQHYFNFASHILSQAKEGTLPYWSSKWTNDSYDDVRAASEAFLEYPDVQLLQAIGENIVDIATGKTLAIEIGMRNDMLARIYEFGLGFQEYSIFLGRLVKQIAHRHPGMNIIEVGAGTGVATKRVFSEIGKTFSSYTFTDISSGFFERAKGLFSSHQSAMLYKVLDISRDVASQGFDEHSYDMVVVSAVLHATPDLRVTLSNVRRLLKPGGFLVAVEGQPTSAMLGTIFGSLPGWWLGANDGRRLSPCVDLPTWDTLLRATGFSGCDTKIQSAGDAAMPMTAFVSQAVDDRVNFVRHPSSTPMALFQGDNLRREEELLILGSRVAQSLLPLLQSQWGNRIRTVDSLAALDISLVGSNTTILSLLDLDTPLFGNLQSDTWVALRTCLQQANTILWVSSNRRCENPDANMMIGLLRSVKHEIPTIAIQSLDFESPALPSAQRIADALVAFKAALMWQQDGNMLSTIEPEIVIDTDGTPVIPRMKPDQTMNNRYNSPRRPVFSNSSCHRGNGNIALAGFDGTLPSWQQHAVPPPTPKFTIQVTRSLRSALYIPKVGFMNLVLGRNPESDEQVVALTTQPTLHVIPVVTVALPMPVPAAQEAAFLSLLAYQLISKLLASEVSFGTTVVVHNKEEEPLISILRDTSERNVLSLKIGLSPHNNYIHPMTPDRKLRQMIPSDTSVFCDLSIGQSGSAAGARFRAHLPSNCRVYDRSSIFAVPCSSEFPHAQQSAYLVALLRDCVSRCHAETAPFSALSYADGGHLLETVKWPAHASDVQVRVRPADSYVQFSTNRTYWLCGLSGGLGLLLCEWMIDRGATHVVISSRSPKVEEQWLVRMRNLGADVRIFACDITDRAAVQGLYRQIKSSLPQVAGICQGAMVLEDVAVGNMSIDSMLKVTRPKVLGSIHMDELFQTDDLEFFILFSSVSSILGNIGQANYGAGNMFMSSLAERRRRRGLSASVMHIGPISGAGYISDRGLDSHFHKMSLRKAASLMSERDFFQHFAEAVMAGRPESNSPDITSGLARVESAREIGPLLSHMVIQQASQEDTGAQAKPKASLRSQLLEVRASNELEPIIREALLSRLSVVFQMELSAYSQTQCSMTRLDEMGTDSLMAIDIRSWFVKELQVNIPVLKILSGVTISDLIATAVETIPNSLVPKLSDEQRLGPKMATEMDMEDGAKTPATDSFTSKDSDSGSATLTEPTPFLGDQDPVELLFEKGSLTSPTNEQVPNVSTAASLNDSAPASLVTSPHSKPDHSAECSTQLKEAGLMNQLSDVADEKVLELSFSQSLFYFSAAFAVNPTHLNLTSAYRMTGTLCVQSMKDAVLALGSEHESLRTRFFVENSRPMQAVMKSSLLRLEHYTIQHESELETYVNDIHSHVYDLERGDTMRLAVVSTSEGRNFVIMGTHHLSMDGQSALPFMKGLMEHYTGTPTNYGTRPLQYLDMSEKQHADFRLGRFEKELTYWKNELANPPPPLPMMRISSLVSRPVLRDYGNRHWNVRIGLETKKKILLLCRRYRVTPFHFYLAIYRVLIYRYTGAEEFAIGIGDANRTEECMMESIGAFVNVLPILLRTDSQQQFDAILTETRSKTHAALEHSRLPFHLLLSE</sequence>
<dbReference type="Gene3D" id="3.30.559.10">
    <property type="entry name" value="Chloramphenicol acetyltransferase-like domain"/>
    <property type="match status" value="1"/>
</dbReference>
<dbReference type="PROSITE" id="PS50075">
    <property type="entry name" value="CARRIER"/>
    <property type="match status" value="1"/>
</dbReference>
<dbReference type="GO" id="GO:0009403">
    <property type="term" value="P:toxin biosynthetic process"/>
    <property type="evidence" value="ECO:0007669"/>
    <property type="project" value="UniProtKB-ARBA"/>
</dbReference>
<dbReference type="SMART" id="SM00822">
    <property type="entry name" value="PKS_KR"/>
    <property type="match status" value="1"/>
</dbReference>
<dbReference type="SUPFAM" id="SSF55048">
    <property type="entry name" value="Probable ACP-binding domain of malonyl-CoA ACP transacylase"/>
    <property type="match status" value="1"/>
</dbReference>
<dbReference type="Gene3D" id="3.30.70.3290">
    <property type="match status" value="1"/>
</dbReference>
<dbReference type="Gene3D" id="3.40.366.10">
    <property type="entry name" value="Malonyl-Coenzyme A Acyl Carrier Protein, domain 2"/>
    <property type="match status" value="1"/>
</dbReference>
<dbReference type="GO" id="GO:0004312">
    <property type="term" value="F:fatty acid synthase activity"/>
    <property type="evidence" value="ECO:0007669"/>
    <property type="project" value="TreeGrafter"/>
</dbReference>
<keyword evidence="3" id="KW-0489">Methyltransferase</keyword>
<dbReference type="InterPro" id="IPR016039">
    <property type="entry name" value="Thiolase-like"/>
</dbReference>
<keyword evidence="5" id="KW-0677">Repeat</keyword>
<dbReference type="InterPro" id="IPR014043">
    <property type="entry name" value="Acyl_transferase_dom"/>
</dbReference>
<reference evidence="13 14" key="2">
    <citation type="submission" date="2021-10" db="EMBL/GenBank/DDBJ databases">
        <authorList>
            <person name="Piombo E."/>
        </authorList>
    </citation>
    <scope>NUCLEOTIDE SEQUENCE [LARGE SCALE GENOMIC DNA]</scope>
</reference>
<dbReference type="Pfam" id="PF14765">
    <property type="entry name" value="PS-DH"/>
    <property type="match status" value="1"/>
</dbReference>
<dbReference type="Pfam" id="PF00698">
    <property type="entry name" value="Acyl_transf_1"/>
    <property type="match status" value="1"/>
</dbReference>
<feature type="domain" description="Carrier" evidence="10">
    <location>
        <begin position="2334"/>
        <end position="2419"/>
    </location>
</feature>
<evidence type="ECO:0000256" key="6">
    <source>
        <dbReference type="ARBA" id="ARBA00023002"/>
    </source>
</evidence>
<feature type="compositionally biased region" description="Polar residues" evidence="9">
    <location>
        <begin position="2504"/>
        <end position="2519"/>
    </location>
</feature>
<dbReference type="SUPFAM" id="SSF53901">
    <property type="entry name" value="Thiolase-like"/>
    <property type="match status" value="1"/>
</dbReference>
<dbReference type="SUPFAM" id="SSF53335">
    <property type="entry name" value="S-adenosyl-L-methionine-dependent methyltransferases"/>
    <property type="match status" value="1"/>
</dbReference>
<dbReference type="Pfam" id="PF00668">
    <property type="entry name" value="Condensation"/>
    <property type="match status" value="1"/>
</dbReference>
<dbReference type="InterPro" id="IPR049900">
    <property type="entry name" value="PKS_mFAS_DH"/>
</dbReference>
<organism evidence="13 14">
    <name type="scientific">Clonostachys byssicola</name>
    <dbReference type="NCBI Taxonomy" id="160290"/>
    <lineage>
        <taxon>Eukaryota</taxon>
        <taxon>Fungi</taxon>
        <taxon>Dikarya</taxon>
        <taxon>Ascomycota</taxon>
        <taxon>Pezizomycotina</taxon>
        <taxon>Sordariomycetes</taxon>
        <taxon>Hypocreomycetidae</taxon>
        <taxon>Hypocreales</taxon>
        <taxon>Bionectriaceae</taxon>
        <taxon>Clonostachys</taxon>
    </lineage>
</organism>
<keyword evidence="4" id="KW-0808">Transferase</keyword>
<comment type="caution">
    <text evidence="13">The sequence shown here is derived from an EMBL/GenBank/DDBJ whole genome shotgun (WGS) entry which is preliminary data.</text>
</comment>
<feature type="domain" description="Ketosynthase family 3 (KS3)" evidence="11">
    <location>
        <begin position="5"/>
        <end position="408"/>
    </location>
</feature>
<dbReference type="SMART" id="SM00825">
    <property type="entry name" value="PKS_KS"/>
    <property type="match status" value="1"/>
</dbReference>
<dbReference type="SUPFAM" id="SSF52777">
    <property type="entry name" value="CoA-dependent acyltransferases"/>
    <property type="match status" value="2"/>
</dbReference>
<protein>
    <submittedName>
        <fullName evidence="13">Uncharacterized protein</fullName>
    </submittedName>
</protein>
<dbReference type="SMART" id="SM00826">
    <property type="entry name" value="PKS_DH"/>
    <property type="match status" value="1"/>
</dbReference>
<proteinExistence type="predicted"/>
<dbReference type="InterPro" id="IPR009081">
    <property type="entry name" value="PP-bd_ACP"/>
</dbReference>
<dbReference type="InterPro" id="IPR016035">
    <property type="entry name" value="Acyl_Trfase/lysoPLipase"/>
</dbReference>
<accession>A0A9N9XZI3</accession>
<dbReference type="PANTHER" id="PTHR43775">
    <property type="entry name" value="FATTY ACID SYNTHASE"/>
    <property type="match status" value="1"/>
</dbReference>
<dbReference type="GO" id="GO:0032259">
    <property type="term" value="P:methylation"/>
    <property type="evidence" value="ECO:0007669"/>
    <property type="project" value="UniProtKB-KW"/>
</dbReference>
<evidence type="ECO:0000259" key="12">
    <source>
        <dbReference type="PROSITE" id="PS52019"/>
    </source>
</evidence>
<reference evidence="14" key="1">
    <citation type="submission" date="2019-06" db="EMBL/GenBank/DDBJ databases">
        <authorList>
            <person name="Broberg M."/>
        </authorList>
    </citation>
    <scope>NUCLEOTIDE SEQUENCE [LARGE SCALE GENOMIC DNA]</scope>
</reference>
<evidence type="ECO:0000256" key="4">
    <source>
        <dbReference type="ARBA" id="ARBA00022679"/>
    </source>
</evidence>
<dbReference type="EMBL" id="CABFNO020001406">
    <property type="protein sequence ID" value="CAG9986854.1"/>
    <property type="molecule type" value="Genomic_DNA"/>
</dbReference>
<keyword evidence="6" id="KW-0560">Oxidoreductase</keyword>
<evidence type="ECO:0000256" key="2">
    <source>
        <dbReference type="ARBA" id="ARBA00022553"/>
    </source>
</evidence>
<dbReference type="Pfam" id="PF23297">
    <property type="entry name" value="ACP_SdgA_C"/>
    <property type="match status" value="1"/>
</dbReference>
<dbReference type="PROSITE" id="PS52004">
    <property type="entry name" value="KS3_2"/>
    <property type="match status" value="1"/>
</dbReference>
<dbReference type="Pfam" id="PF02801">
    <property type="entry name" value="Ketoacyl-synt_C"/>
    <property type="match status" value="1"/>
</dbReference>
<dbReference type="InterPro" id="IPR014031">
    <property type="entry name" value="Ketoacyl_synth_C"/>
</dbReference>
<feature type="region of interest" description="Disordered" evidence="9">
    <location>
        <begin position="2504"/>
        <end position="2526"/>
    </location>
</feature>
<dbReference type="Gene3D" id="3.40.47.10">
    <property type="match status" value="2"/>
</dbReference>
<dbReference type="InterPro" id="IPR014030">
    <property type="entry name" value="Ketoacyl_synth_N"/>
</dbReference>
<evidence type="ECO:0000313" key="13">
    <source>
        <dbReference type="EMBL" id="CAG9986854.1"/>
    </source>
</evidence>
<dbReference type="Gene3D" id="3.10.129.110">
    <property type="entry name" value="Polyketide synthase dehydratase"/>
    <property type="match status" value="1"/>
</dbReference>
<feature type="active site" description="Proton acceptor; for dehydratase activity" evidence="8">
    <location>
        <position position="942"/>
    </location>
</feature>
<dbReference type="Gene3D" id="3.30.559.30">
    <property type="entry name" value="Nonribosomal peptide synthetase, condensation domain"/>
    <property type="match status" value="1"/>
</dbReference>
<evidence type="ECO:0000256" key="1">
    <source>
        <dbReference type="ARBA" id="ARBA00022450"/>
    </source>
</evidence>
<dbReference type="InterPro" id="IPR042104">
    <property type="entry name" value="PKS_dehydratase_sf"/>
</dbReference>
<dbReference type="SUPFAM" id="SSF47336">
    <property type="entry name" value="ACP-like"/>
    <property type="match status" value="1"/>
</dbReference>
<dbReference type="Pfam" id="PF00109">
    <property type="entry name" value="ketoacyl-synt"/>
    <property type="match status" value="1"/>
</dbReference>
<dbReference type="Pfam" id="PF08659">
    <property type="entry name" value="KR"/>
    <property type="match status" value="1"/>
</dbReference>
<dbReference type="GO" id="GO:0008168">
    <property type="term" value="F:methyltransferase activity"/>
    <property type="evidence" value="ECO:0007669"/>
    <property type="project" value="UniProtKB-KW"/>
</dbReference>
<evidence type="ECO:0000259" key="11">
    <source>
        <dbReference type="PROSITE" id="PS52004"/>
    </source>
</evidence>
<dbReference type="CDD" id="cd00833">
    <property type="entry name" value="PKS"/>
    <property type="match status" value="1"/>
</dbReference>
<dbReference type="Pfam" id="PF21089">
    <property type="entry name" value="PKS_DH_N"/>
    <property type="match status" value="1"/>
</dbReference>
<evidence type="ECO:0000313" key="14">
    <source>
        <dbReference type="Proteomes" id="UP000754883"/>
    </source>
</evidence>
<feature type="region of interest" description="Disordered" evidence="9">
    <location>
        <begin position="2440"/>
        <end position="2476"/>
    </location>
</feature>
<dbReference type="CDD" id="cd02440">
    <property type="entry name" value="AdoMet_MTases"/>
    <property type="match status" value="1"/>
</dbReference>
<feature type="domain" description="PKS/mFAS DH" evidence="12">
    <location>
        <begin position="910"/>
        <end position="1208"/>
    </location>
</feature>
<evidence type="ECO:0000256" key="7">
    <source>
        <dbReference type="ARBA" id="ARBA00023268"/>
    </source>
</evidence>
<evidence type="ECO:0000256" key="3">
    <source>
        <dbReference type="ARBA" id="ARBA00022603"/>
    </source>
</evidence>
<dbReference type="InterPro" id="IPR036291">
    <property type="entry name" value="NAD(P)-bd_dom_sf"/>
</dbReference>
<dbReference type="CDD" id="cd19532">
    <property type="entry name" value="C_PKS-NRPS"/>
    <property type="match status" value="1"/>
</dbReference>
<dbReference type="Gene3D" id="3.40.50.720">
    <property type="entry name" value="NAD(P)-binding Rossmann-like Domain"/>
    <property type="match status" value="1"/>
</dbReference>
<dbReference type="Pfam" id="PF16197">
    <property type="entry name" value="KAsynt_C_assoc"/>
    <property type="match status" value="1"/>
</dbReference>
<dbReference type="InterPro" id="IPR029063">
    <property type="entry name" value="SAM-dependent_MTases_sf"/>
</dbReference>
<dbReference type="SUPFAM" id="SSF52151">
    <property type="entry name" value="FabD/lysophospholipase-like"/>
    <property type="match status" value="1"/>
</dbReference>
<dbReference type="Pfam" id="PF08242">
    <property type="entry name" value="Methyltransf_12"/>
    <property type="match status" value="1"/>
</dbReference>
<dbReference type="SUPFAM" id="SSF51735">
    <property type="entry name" value="NAD(P)-binding Rossmann-fold domains"/>
    <property type="match status" value="1"/>
</dbReference>
<gene>
    <name evidence="13" type="ORF">CBYS24578_00017773</name>
</gene>
<feature type="region of interest" description="N-terminal hotdog fold" evidence="8">
    <location>
        <begin position="910"/>
        <end position="1045"/>
    </location>
</feature>
<dbReference type="InterPro" id="IPR050091">
    <property type="entry name" value="PKS_NRPS_Biosynth_Enz"/>
</dbReference>
<evidence type="ECO:0000256" key="8">
    <source>
        <dbReference type="PROSITE-ProRule" id="PRU01363"/>
    </source>
</evidence>
<feature type="region of interest" description="Disordered" evidence="9">
    <location>
        <begin position="1747"/>
        <end position="1769"/>
    </location>
</feature>
<keyword evidence="2" id="KW-0597">Phosphoprotein</keyword>
<dbReference type="InterPro" id="IPR032821">
    <property type="entry name" value="PKS_assoc"/>
</dbReference>
<dbReference type="SMART" id="SM00827">
    <property type="entry name" value="PKS_AT"/>
    <property type="match status" value="1"/>
</dbReference>
<dbReference type="InterPro" id="IPR057326">
    <property type="entry name" value="KR_dom"/>
</dbReference>
<dbReference type="InterPro" id="IPR020807">
    <property type="entry name" value="PKS_DH"/>
</dbReference>
<dbReference type="PANTHER" id="PTHR43775:SF20">
    <property type="entry name" value="HYBRID PKS-NRPS SYNTHETASE APDA"/>
    <property type="match status" value="1"/>
</dbReference>
<dbReference type="GO" id="GO:0016491">
    <property type="term" value="F:oxidoreductase activity"/>
    <property type="evidence" value="ECO:0007669"/>
    <property type="project" value="UniProtKB-KW"/>
</dbReference>
<dbReference type="InterPro" id="IPR016036">
    <property type="entry name" value="Malonyl_transacylase_ACP-bd"/>
</dbReference>
<feature type="region of interest" description="C-terminal hotdog fold" evidence="8">
    <location>
        <begin position="1060"/>
        <end position="1208"/>
    </location>
</feature>
<dbReference type="InterPro" id="IPR001227">
    <property type="entry name" value="Ac_transferase_dom_sf"/>
</dbReference>
<dbReference type="GO" id="GO:0006633">
    <property type="term" value="P:fatty acid biosynthetic process"/>
    <property type="evidence" value="ECO:0007669"/>
    <property type="project" value="TreeGrafter"/>
</dbReference>
<dbReference type="InterPro" id="IPR036736">
    <property type="entry name" value="ACP-like_sf"/>
</dbReference>
<dbReference type="Gene3D" id="3.40.50.150">
    <property type="entry name" value="Vaccinia Virus protein VP39"/>
    <property type="match status" value="1"/>
</dbReference>
<evidence type="ECO:0000256" key="5">
    <source>
        <dbReference type="ARBA" id="ARBA00022737"/>
    </source>
</evidence>
<keyword evidence="7" id="KW-0511">Multifunctional enzyme</keyword>
<dbReference type="InterPro" id="IPR001242">
    <property type="entry name" value="Condensation_dom"/>
</dbReference>
<dbReference type="InterPro" id="IPR013968">
    <property type="entry name" value="PKS_KR"/>
</dbReference>
<dbReference type="InterPro" id="IPR013217">
    <property type="entry name" value="Methyltransf_12"/>
</dbReference>
<name>A0A9N9XZI3_9HYPO</name>
<dbReference type="Proteomes" id="UP000754883">
    <property type="component" value="Unassembled WGS sequence"/>
</dbReference>
<keyword evidence="14" id="KW-1185">Reference proteome</keyword>
<feature type="active site" description="Proton donor; for dehydratase activity" evidence="8">
    <location>
        <position position="1115"/>
    </location>
</feature>
<keyword evidence="1" id="KW-0596">Phosphopantetheine</keyword>
<dbReference type="PROSITE" id="PS52019">
    <property type="entry name" value="PKS_MFAS_DH"/>
    <property type="match status" value="1"/>
</dbReference>
<evidence type="ECO:0000259" key="10">
    <source>
        <dbReference type="PROSITE" id="PS50075"/>
    </source>
</evidence>
<dbReference type="OrthoDB" id="329835at2759"/>
<dbReference type="InterPro" id="IPR023213">
    <property type="entry name" value="CAT-like_dom_sf"/>
</dbReference>
<dbReference type="InterPro" id="IPR049552">
    <property type="entry name" value="PKS_DH_N"/>
</dbReference>
<dbReference type="InterPro" id="IPR049551">
    <property type="entry name" value="PKS_DH_C"/>
</dbReference>